<dbReference type="AlphaFoldDB" id="A0A9R0D583"/>
<feature type="transmembrane region" description="Helical" evidence="2">
    <location>
        <begin position="749"/>
        <end position="770"/>
    </location>
</feature>
<dbReference type="Proteomes" id="UP000829999">
    <property type="component" value="Chromosome 30"/>
</dbReference>
<name>A0A9R0D583_SPOFR</name>
<dbReference type="PANTHER" id="PTHR46599:SF6">
    <property type="entry name" value="DUAL SPECIFICITY PHOSPHATASE 26"/>
    <property type="match status" value="1"/>
</dbReference>
<dbReference type="CDD" id="cd18315">
    <property type="entry name" value="BTB_POZ_BAB-like"/>
    <property type="match status" value="1"/>
</dbReference>
<reference evidence="5" key="1">
    <citation type="submission" date="2025-08" db="UniProtKB">
        <authorList>
            <consortium name="RefSeq"/>
        </authorList>
    </citation>
    <scope>IDENTIFICATION</scope>
    <source>
        <tissue evidence="5">Whole larval tissue</tissue>
    </source>
</reference>
<feature type="compositionally biased region" description="Low complexity" evidence="1">
    <location>
        <begin position="170"/>
        <end position="185"/>
    </location>
</feature>
<keyword evidence="2" id="KW-0472">Membrane</keyword>
<accession>A0A9R0D583</accession>
<organism evidence="4 5">
    <name type="scientific">Spodoptera frugiperda</name>
    <name type="common">Fall armyworm</name>
    <dbReference type="NCBI Taxonomy" id="7108"/>
    <lineage>
        <taxon>Eukaryota</taxon>
        <taxon>Metazoa</taxon>
        <taxon>Ecdysozoa</taxon>
        <taxon>Arthropoda</taxon>
        <taxon>Hexapoda</taxon>
        <taxon>Insecta</taxon>
        <taxon>Pterygota</taxon>
        <taxon>Neoptera</taxon>
        <taxon>Endopterygota</taxon>
        <taxon>Lepidoptera</taxon>
        <taxon>Glossata</taxon>
        <taxon>Ditrysia</taxon>
        <taxon>Noctuoidea</taxon>
        <taxon>Noctuidae</taxon>
        <taxon>Amphipyrinae</taxon>
        <taxon>Spodoptera</taxon>
    </lineage>
</organism>
<dbReference type="InterPro" id="IPR029526">
    <property type="entry name" value="PGBD"/>
</dbReference>
<protein>
    <submittedName>
        <fullName evidence="5">Uncharacterized protein LOC118269558 isoform X1</fullName>
    </submittedName>
</protein>
<feature type="domain" description="BTB" evidence="3">
    <location>
        <begin position="32"/>
        <end position="97"/>
    </location>
</feature>
<evidence type="ECO:0000313" key="4">
    <source>
        <dbReference type="Proteomes" id="UP000829999"/>
    </source>
</evidence>
<feature type="region of interest" description="Disordered" evidence="1">
    <location>
        <begin position="114"/>
        <end position="211"/>
    </location>
</feature>
<dbReference type="Gene3D" id="3.30.710.10">
    <property type="entry name" value="Potassium Channel Kv1.1, Chain A"/>
    <property type="match status" value="1"/>
</dbReference>
<dbReference type="GeneID" id="118269558"/>
<evidence type="ECO:0000313" key="5">
    <source>
        <dbReference type="RefSeq" id="XP_035440598.2"/>
    </source>
</evidence>
<dbReference type="Pfam" id="PF00651">
    <property type="entry name" value="BTB"/>
    <property type="match status" value="1"/>
</dbReference>
<sequence length="879" mass="98714">MASDEQFSLCWNNFHANMSAGFHGLLSRGDLVDVTLAAEGRLLQAHKLVLSVCSPYFQEMFKMNPTQHPIVFLKDVSHSALRDLLQFMYQGEVNVKQEELASFISTAEQLQVKGLTGNQNEESSTPSKPKPTSRPGPRSSQQRQSVMTKLETDLDSKPSTTPVAVKRPNRPSIASNNSSSSQSGPAKRKCVDPLEAGPSGSAKEEFVTIPDEDENNAVAPKMEPEFVNESMWDDDDDGANNEETNFGEDDSNMEMTAFDGSTTGDGNITGGGEGGAVGDAQDIKLKLEIIKNDDILVILNAEDQVGSASEDEDSQVEDNVLNEDHNRYVTNEVDPLQNFTAIKTEPRSESLYTHISGSDDIEQLYNVPGNILRGNDGHEWLTTKSQTSQMTPVVKDTHKSGSPSRICENIFDPVLIFNQFITDEIIAEIVKWTNVEMSFKRQNKRNIPATERDTTDLEVRALIGILVLTAAMKDNHLSVDELFDTTLSGTRYISVMSKQRFEFLVRCLRTDDKSLRPAMRPNDPFIPIRNVWDLFIRQCRINYVPGSEVTIDEQMVGFRGKCPFKMYIPNKTVKYGIKFPMMCDATTKYMIDAEPYIGSRTNTGSMPLGEYYVKKLSASIHGSNRNVTCDNWFTSVPLAKNLIEEPYKLTLVGAMRSDKLEIPDKMKNSKSRPIGSTVSVYDGPLTLVSYKPSSGKIIYLLSSCDESKMINNSSGKPDIYHFYNQTKTAVETFDRLCSAMSCSRKTNRWPMAVFYGILNMAFVNSAIIYIQNMINTNQKPLSRREFMKKLSADLAKPWMETRIEVTTLKRSAREHISLILDKPLSLDDDMTEDESEPKKRKYCSFCSYKKKRMSKLICCKCKKSVCGEHKVILCLKCLK</sequence>
<dbReference type="RefSeq" id="XP_035440598.2">
    <property type="nucleotide sequence ID" value="XM_035584705.2"/>
</dbReference>
<dbReference type="Pfam" id="PF13843">
    <property type="entry name" value="DDE_Tnp_1_7"/>
    <property type="match status" value="1"/>
</dbReference>
<feature type="region of interest" description="Disordered" evidence="1">
    <location>
        <begin position="233"/>
        <end position="253"/>
    </location>
</feature>
<dbReference type="CTD" id="49228"/>
<dbReference type="InterPro" id="IPR000210">
    <property type="entry name" value="BTB/POZ_dom"/>
</dbReference>
<gene>
    <name evidence="5" type="primary">LOC118269558</name>
</gene>
<dbReference type="InterPro" id="IPR011333">
    <property type="entry name" value="SKP1/BTB/POZ_sf"/>
</dbReference>
<dbReference type="SMART" id="SM00225">
    <property type="entry name" value="BTB"/>
    <property type="match status" value="1"/>
</dbReference>
<evidence type="ECO:0000259" key="3">
    <source>
        <dbReference type="PROSITE" id="PS50097"/>
    </source>
</evidence>
<dbReference type="PANTHER" id="PTHR46599">
    <property type="entry name" value="PIGGYBAC TRANSPOSABLE ELEMENT-DERIVED PROTEIN 4"/>
    <property type="match status" value="1"/>
</dbReference>
<dbReference type="OrthoDB" id="6770266at2759"/>
<evidence type="ECO:0000256" key="1">
    <source>
        <dbReference type="SAM" id="MobiDB-lite"/>
    </source>
</evidence>
<dbReference type="PROSITE" id="PS50097">
    <property type="entry name" value="BTB"/>
    <property type="match status" value="1"/>
</dbReference>
<feature type="compositionally biased region" description="Acidic residues" evidence="1">
    <location>
        <begin position="233"/>
        <end position="252"/>
    </location>
</feature>
<evidence type="ECO:0000256" key="2">
    <source>
        <dbReference type="SAM" id="Phobius"/>
    </source>
</evidence>
<keyword evidence="2" id="KW-0812">Transmembrane</keyword>
<dbReference type="FunFam" id="3.30.710.10:FF:000036">
    <property type="entry name" value="Mod(Mdg4), isoform H"/>
    <property type="match status" value="1"/>
</dbReference>
<proteinExistence type="predicted"/>
<keyword evidence="4" id="KW-1185">Reference proteome</keyword>
<keyword evidence="2" id="KW-1133">Transmembrane helix</keyword>
<dbReference type="SUPFAM" id="SSF54695">
    <property type="entry name" value="POZ domain"/>
    <property type="match status" value="1"/>
</dbReference>